<evidence type="ECO:0000313" key="2">
    <source>
        <dbReference type="Proteomes" id="UP000030993"/>
    </source>
</evidence>
<dbReference type="RefSeq" id="WP_039205562.1">
    <property type="nucleotide sequence ID" value="NZ_JSCE01000001.1"/>
</dbReference>
<proteinExistence type="predicted"/>
<protein>
    <submittedName>
        <fullName evidence="1">Uncharacterized protein</fullName>
    </submittedName>
</protein>
<dbReference type="EMBL" id="JSCE01000001">
    <property type="protein sequence ID" value="KHM53241.1"/>
    <property type="molecule type" value="Genomic_DNA"/>
</dbReference>
<comment type="caution">
    <text evidence="1">The sequence shown here is derived from an EMBL/GenBank/DDBJ whole genome shotgun (WGS) entry which is preliminary data.</text>
</comment>
<accession>A0A0B2K3F0</accession>
<keyword evidence="2" id="KW-1185">Reference proteome</keyword>
<evidence type="ECO:0000313" key="1">
    <source>
        <dbReference type="EMBL" id="KHM53241.1"/>
    </source>
</evidence>
<dbReference type="STRING" id="82374.NZ47_00035"/>
<reference evidence="1 2" key="1">
    <citation type="journal article" date="2013" name="PLoS ONE">
        <title>Identification and characterization of three novel lipases belonging to families II and V from Anaerovibrio lipolyticus 5ST.</title>
        <authorList>
            <person name="Prive F."/>
            <person name="Kaderbhai N.N."/>
            <person name="Girdwood S."/>
            <person name="Worgan H.J."/>
            <person name="Pinloche E."/>
            <person name="Scollan N.D."/>
            <person name="Huws S.A."/>
            <person name="Newbold C.J."/>
        </authorList>
    </citation>
    <scope>NUCLEOTIDE SEQUENCE [LARGE SCALE GENOMIC DNA]</scope>
    <source>
        <strain evidence="1 2">5S</strain>
    </source>
</reference>
<dbReference type="Proteomes" id="UP000030993">
    <property type="component" value="Unassembled WGS sequence"/>
</dbReference>
<organism evidence="1 2">
    <name type="scientific">Anaerovibrio lipolyticus</name>
    <dbReference type="NCBI Taxonomy" id="82374"/>
    <lineage>
        <taxon>Bacteria</taxon>
        <taxon>Bacillati</taxon>
        <taxon>Bacillota</taxon>
        <taxon>Negativicutes</taxon>
        <taxon>Selenomonadales</taxon>
        <taxon>Selenomonadaceae</taxon>
        <taxon>Anaerovibrio</taxon>
    </lineage>
</organism>
<dbReference type="AlphaFoldDB" id="A0A0B2K3F0"/>
<gene>
    <name evidence="1" type="ORF">NZ47_00035</name>
</gene>
<name>A0A0B2K3F0_9FIRM</name>
<sequence length="115" mass="12443">MSAFKDMVEADISSVFLNLDEFGEIHNLNGSDCACVISSDKTDDRTANIQGGRRTPEGLHGDYITVCVKTTDLPKIPVQGTNFKVDGKRYTVDTCTDDMGMLTITLGAYRMGGGL</sequence>